<keyword evidence="2" id="KW-1185">Reference proteome</keyword>
<organism evidence="1 2">
    <name type="scientific">Kribbella shirazensis</name>
    <dbReference type="NCBI Taxonomy" id="1105143"/>
    <lineage>
        <taxon>Bacteria</taxon>
        <taxon>Bacillati</taxon>
        <taxon>Actinomycetota</taxon>
        <taxon>Actinomycetes</taxon>
        <taxon>Propionibacteriales</taxon>
        <taxon>Kribbellaceae</taxon>
        <taxon>Kribbella</taxon>
    </lineage>
</organism>
<dbReference type="Proteomes" id="UP000555407">
    <property type="component" value="Unassembled WGS sequence"/>
</dbReference>
<dbReference type="RefSeq" id="WP_337759731.1">
    <property type="nucleotide sequence ID" value="NZ_JAASRO010000001.1"/>
</dbReference>
<proteinExistence type="predicted"/>
<protein>
    <recommendedName>
        <fullName evidence="3">UDP-N-acetylglucosamine kinase</fullName>
    </recommendedName>
</protein>
<accession>A0A7X5VHE7</accession>
<dbReference type="AlphaFoldDB" id="A0A7X5VHE7"/>
<reference evidence="1 2" key="1">
    <citation type="submission" date="2020-03" db="EMBL/GenBank/DDBJ databases">
        <title>Sequencing the genomes of 1000 actinobacteria strains.</title>
        <authorList>
            <person name="Klenk H.-P."/>
        </authorList>
    </citation>
    <scope>NUCLEOTIDE SEQUENCE [LARGE SCALE GENOMIC DNA]</scope>
    <source>
        <strain evidence="1 2">DSM 45490</strain>
    </source>
</reference>
<evidence type="ECO:0000313" key="1">
    <source>
        <dbReference type="EMBL" id="NIK61269.1"/>
    </source>
</evidence>
<sequence length="261" mass="28917">MTWPAMVWIGGAPGAGKSTIARELARRTDLPLHPVDLWTYAHLERLPPLRPLAEELAEGPEYAAAAFVAISRLRLELVIADVRERELGAVPALVEGPQLFPSMADSVPAAVWLLPDAEQTRRSREERLARVHDPAGQARLESLLARDAVLAELVRREAAEHARVLVEVSAEPDWAAITRTVEDALGPLPRLQPGDTLRRQRRYENLAACRQGRLWQADVGLDTLPPYPFACECGTPGCTLVWAGTPDEYDVRRGEGWLRTH</sequence>
<dbReference type="Gene3D" id="3.40.50.300">
    <property type="entry name" value="P-loop containing nucleotide triphosphate hydrolases"/>
    <property type="match status" value="1"/>
</dbReference>
<dbReference type="SUPFAM" id="SSF52540">
    <property type="entry name" value="P-loop containing nucleoside triphosphate hydrolases"/>
    <property type="match status" value="1"/>
</dbReference>
<evidence type="ECO:0000313" key="2">
    <source>
        <dbReference type="Proteomes" id="UP000555407"/>
    </source>
</evidence>
<evidence type="ECO:0008006" key="3">
    <source>
        <dbReference type="Google" id="ProtNLM"/>
    </source>
</evidence>
<name>A0A7X5VHE7_9ACTN</name>
<gene>
    <name evidence="1" type="ORF">BJY22_006986</name>
</gene>
<dbReference type="InterPro" id="IPR027417">
    <property type="entry name" value="P-loop_NTPase"/>
</dbReference>
<dbReference type="EMBL" id="JAASRO010000001">
    <property type="protein sequence ID" value="NIK61269.1"/>
    <property type="molecule type" value="Genomic_DNA"/>
</dbReference>
<comment type="caution">
    <text evidence="1">The sequence shown here is derived from an EMBL/GenBank/DDBJ whole genome shotgun (WGS) entry which is preliminary data.</text>
</comment>